<dbReference type="STRING" id="1216932.CM240_1677"/>
<dbReference type="KEGG" id="clt:CM240_1677"/>
<evidence type="ECO:0000313" key="1">
    <source>
        <dbReference type="EMBL" id="CDM68835.1"/>
    </source>
</evidence>
<dbReference type="RefSeq" id="WP_044038263.1">
    <property type="nucleotide sequence ID" value="NZ_HG917868.1"/>
</dbReference>
<dbReference type="Proteomes" id="UP000019426">
    <property type="component" value="Chromosome M2/40_rep1"/>
</dbReference>
<dbReference type="PATRIC" id="fig|1216932.3.peg.1671"/>
<accession>W6SGJ3</accession>
<dbReference type="EMBL" id="HG917868">
    <property type="protein sequence ID" value="CDM68835.1"/>
    <property type="molecule type" value="Genomic_DNA"/>
</dbReference>
<sequence>MEYILNKINRSTREKIVKATKIDKVHKLDSYNIKAYKRNDNKLNSNNDDSEDYIVTAVRKTNEKDRGRFLDSLE</sequence>
<dbReference type="HOGENOM" id="CLU_2681134_0_0_9"/>
<gene>
    <name evidence="1" type="ORF">CM240_1677</name>
</gene>
<organism evidence="1 2">
    <name type="scientific">Clostridium bornimense</name>
    <dbReference type="NCBI Taxonomy" id="1216932"/>
    <lineage>
        <taxon>Bacteria</taxon>
        <taxon>Bacillati</taxon>
        <taxon>Bacillota</taxon>
        <taxon>Clostridia</taxon>
        <taxon>Eubacteriales</taxon>
        <taxon>Clostridiaceae</taxon>
        <taxon>Clostridium</taxon>
    </lineage>
</organism>
<reference evidence="1 2" key="1">
    <citation type="submission" date="2013-11" db="EMBL/GenBank/DDBJ databases">
        <title>Complete genome sequence of Clostridum sp. M2/40.</title>
        <authorList>
            <person name="Wibberg D."/>
            <person name="Puehler A."/>
            <person name="Schlueter A."/>
        </authorList>
    </citation>
    <scope>NUCLEOTIDE SEQUENCE [LARGE SCALE GENOMIC DNA]</scope>
    <source>
        <strain evidence="2">M2/40</strain>
    </source>
</reference>
<protein>
    <submittedName>
        <fullName evidence="1">Uncharacterized protein</fullName>
    </submittedName>
</protein>
<proteinExistence type="predicted"/>
<keyword evidence="2" id="KW-1185">Reference proteome</keyword>
<name>W6SGJ3_9CLOT</name>
<dbReference type="AlphaFoldDB" id="W6SGJ3"/>
<evidence type="ECO:0000313" key="2">
    <source>
        <dbReference type="Proteomes" id="UP000019426"/>
    </source>
</evidence>